<dbReference type="Proteomes" id="UP000199592">
    <property type="component" value="Unassembled WGS sequence"/>
</dbReference>
<evidence type="ECO:0000256" key="1">
    <source>
        <dbReference type="SAM" id="Phobius"/>
    </source>
</evidence>
<feature type="signal peptide" evidence="2">
    <location>
        <begin position="1"/>
        <end position="19"/>
    </location>
</feature>
<proteinExistence type="predicted"/>
<accession>A0A1H2XZX0</accession>
<evidence type="ECO:0000259" key="3">
    <source>
        <dbReference type="Pfam" id="PF13559"/>
    </source>
</evidence>
<keyword evidence="2" id="KW-0732">Signal</keyword>
<evidence type="ECO:0000313" key="5">
    <source>
        <dbReference type="Proteomes" id="UP000199592"/>
    </source>
</evidence>
<feature type="chain" id="PRO_5011747893" description="Protein-glutamine gamma-glutamyltransferase-like C-terminal domain-containing protein" evidence="2">
    <location>
        <begin position="20"/>
        <end position="244"/>
    </location>
</feature>
<feature type="domain" description="Protein-glutamine gamma-glutamyltransferase-like C-terminal" evidence="3">
    <location>
        <begin position="167"/>
        <end position="231"/>
    </location>
</feature>
<keyword evidence="1" id="KW-1133">Transmembrane helix</keyword>
<evidence type="ECO:0000313" key="4">
    <source>
        <dbReference type="EMBL" id="SDW98275.1"/>
    </source>
</evidence>
<name>A0A1H2XZX0_9FLAO</name>
<organism evidence="4 5">
    <name type="scientific">Flagellimonas zhangzhouensis</name>
    <dbReference type="NCBI Taxonomy" id="1073328"/>
    <lineage>
        <taxon>Bacteria</taxon>
        <taxon>Pseudomonadati</taxon>
        <taxon>Bacteroidota</taxon>
        <taxon>Flavobacteriia</taxon>
        <taxon>Flavobacteriales</taxon>
        <taxon>Flavobacteriaceae</taxon>
        <taxon>Flagellimonas</taxon>
    </lineage>
</organism>
<keyword evidence="1" id="KW-0472">Membrane</keyword>
<reference evidence="5" key="1">
    <citation type="submission" date="2016-10" db="EMBL/GenBank/DDBJ databases">
        <authorList>
            <person name="Varghese N."/>
            <person name="Submissions S."/>
        </authorList>
    </citation>
    <scope>NUCLEOTIDE SEQUENCE [LARGE SCALE GENOMIC DNA]</scope>
    <source>
        <strain evidence="5">DSM 25030</strain>
    </source>
</reference>
<dbReference type="AlphaFoldDB" id="A0A1H2XZX0"/>
<dbReference type="STRING" id="1073328.SAMN05216294_2912"/>
<dbReference type="RefSeq" id="WP_090298104.1">
    <property type="nucleotide sequence ID" value="NZ_FNKI01000003.1"/>
</dbReference>
<dbReference type="OrthoDB" id="5491447at2"/>
<keyword evidence="5" id="KW-1185">Reference proteome</keyword>
<dbReference type="InterPro" id="IPR025403">
    <property type="entry name" value="TgpA-like_C"/>
</dbReference>
<feature type="transmembrane region" description="Helical" evidence="1">
    <location>
        <begin position="90"/>
        <end position="111"/>
    </location>
</feature>
<protein>
    <recommendedName>
        <fullName evidence="3">Protein-glutamine gamma-glutamyltransferase-like C-terminal domain-containing protein</fullName>
    </recommendedName>
</protein>
<evidence type="ECO:0000256" key="2">
    <source>
        <dbReference type="SAM" id="SignalP"/>
    </source>
</evidence>
<gene>
    <name evidence="4" type="ORF">SAMN04487892_2904</name>
</gene>
<keyword evidence="1" id="KW-0812">Transmembrane</keyword>
<dbReference type="EMBL" id="FNMY01000004">
    <property type="protein sequence ID" value="SDW98275.1"/>
    <property type="molecule type" value="Genomic_DNA"/>
</dbReference>
<dbReference type="Pfam" id="PF13559">
    <property type="entry name" value="DUF4129"/>
    <property type="match status" value="1"/>
</dbReference>
<sequence>MLRTLLFGILLFCATSMFAQQDSIVQYDTSEIEPLEVREEDLSAYRNNDDFNYEIVEQESTWLDDVKNWFYNIFQQLFEWIFGVEKATSFLATFLQILPYLLLALFLYLVIRFFVNTHARSVLLNKKNPNTVSLSEEERIIKTEDIEQLIKDALAQNDYRLAIRYYYLFILKQLSERNLIDWQRQKTNDDYIEELSNPELKITFGKATFLYDYIWYGEFTIDQERYTQVEQVFVTLKKSINADV</sequence>